<reference evidence="1 2" key="1">
    <citation type="journal article" date="2014" name="Agronomy (Basel)">
        <title>A Draft Genome Sequence for Ensete ventricosum, the Drought-Tolerant Tree Against Hunger.</title>
        <authorList>
            <person name="Harrison J."/>
            <person name="Moore K.A."/>
            <person name="Paszkiewicz K."/>
            <person name="Jones T."/>
            <person name="Grant M."/>
            <person name="Ambacheew D."/>
            <person name="Muzemil S."/>
            <person name="Studholme D.J."/>
        </authorList>
    </citation>
    <scope>NUCLEOTIDE SEQUENCE [LARGE SCALE GENOMIC DNA]</scope>
</reference>
<dbReference type="EMBL" id="AMZH03021252">
    <property type="protein sequence ID" value="RRT38404.1"/>
    <property type="molecule type" value="Genomic_DNA"/>
</dbReference>
<gene>
    <name evidence="1" type="ORF">B296_00047979</name>
</gene>
<comment type="caution">
    <text evidence="1">The sequence shown here is derived from an EMBL/GenBank/DDBJ whole genome shotgun (WGS) entry which is preliminary data.</text>
</comment>
<name>A0A426XG11_ENSVE</name>
<evidence type="ECO:0000313" key="1">
    <source>
        <dbReference type="EMBL" id="RRT38404.1"/>
    </source>
</evidence>
<protein>
    <submittedName>
        <fullName evidence="1">Uncharacterized protein</fullName>
    </submittedName>
</protein>
<proteinExistence type="predicted"/>
<organism evidence="1 2">
    <name type="scientific">Ensete ventricosum</name>
    <name type="common">Abyssinian banana</name>
    <name type="synonym">Musa ensete</name>
    <dbReference type="NCBI Taxonomy" id="4639"/>
    <lineage>
        <taxon>Eukaryota</taxon>
        <taxon>Viridiplantae</taxon>
        <taxon>Streptophyta</taxon>
        <taxon>Embryophyta</taxon>
        <taxon>Tracheophyta</taxon>
        <taxon>Spermatophyta</taxon>
        <taxon>Magnoliopsida</taxon>
        <taxon>Liliopsida</taxon>
        <taxon>Zingiberales</taxon>
        <taxon>Musaceae</taxon>
        <taxon>Ensete</taxon>
    </lineage>
</organism>
<accession>A0A426XG11</accession>
<dbReference type="AlphaFoldDB" id="A0A426XG11"/>
<sequence length="89" mass="9606">MATPRPSAPRPPLQRPAVAVPPAYMPRQTSAALAAAAQNQFTALAANNVRLSAVVERLEVYFSGGISLSPSDLFHLVFALARYFFEVFS</sequence>
<dbReference type="Proteomes" id="UP000287651">
    <property type="component" value="Unassembled WGS sequence"/>
</dbReference>
<evidence type="ECO:0000313" key="2">
    <source>
        <dbReference type="Proteomes" id="UP000287651"/>
    </source>
</evidence>